<sequence>MKKIIVLILVLALFIPTSNVFAAENTHVEAPSVEKDFKYIKYDLGSQTKSLIKNENPTKLGDKPFISQGKIGYGELEKVNLEDFKSPNKTWVDPLTGEELNNQIKPFEVIGSDGRQKVISTASMPYRALTYIQFENLFNAWSCSGGVIAQDLVVTNAHCVTEADILVGTVFPGLNDSTYSYGYYTITEIIYPEQWTSTNGSSDYDYAILRVSTDSSGNHIGNRAGILSWQEAGTINANSILSTYGYPGDKMEETGLVSMWGMEGRSDSYIHSNLFFHNMDTFGGQSGSPILNMYHRMIAVHNGSYTLTANNTSRLVNGGPKIRRDFTNLYNLMLNN</sequence>
<dbReference type="EMBL" id="JBBMEW010000010">
    <property type="protein sequence ID" value="MEQ2527557.1"/>
    <property type="molecule type" value="Genomic_DNA"/>
</dbReference>
<keyword evidence="2" id="KW-1185">Reference proteome</keyword>
<accession>A0ACC6SCF0</accession>
<organism evidence="1 2">
    <name type="scientific">Robertmurraya yapensis</name>
    <name type="common">ex Hitch et al 2024</name>
    <dbReference type="NCBI Taxonomy" id="3133160"/>
    <lineage>
        <taxon>Bacteria</taxon>
        <taxon>Bacillati</taxon>
        <taxon>Bacillota</taxon>
        <taxon>Bacilli</taxon>
        <taxon>Bacillales</taxon>
        <taxon>Bacillaceae</taxon>
        <taxon>Robertmurraya</taxon>
    </lineage>
</organism>
<evidence type="ECO:0000313" key="1">
    <source>
        <dbReference type="EMBL" id="MEQ2527557.1"/>
    </source>
</evidence>
<proteinExistence type="predicted"/>
<keyword evidence="1" id="KW-0378">Hydrolase</keyword>
<gene>
    <name evidence="1" type="ORF">WMO40_12650</name>
</gene>
<dbReference type="EC" id="3.4.21.-" evidence="1"/>
<evidence type="ECO:0000313" key="2">
    <source>
        <dbReference type="Proteomes" id="UP001439875"/>
    </source>
</evidence>
<comment type="caution">
    <text evidence="1">The sequence shown here is derived from an EMBL/GenBank/DDBJ whole genome shotgun (WGS) entry which is preliminary data.</text>
</comment>
<protein>
    <submittedName>
        <fullName evidence="1">Trypsin-like serine protease</fullName>
        <ecNumber evidence="1">3.4.21.-</ecNumber>
    </submittedName>
</protein>
<reference evidence="1" key="1">
    <citation type="submission" date="2024-03" db="EMBL/GenBank/DDBJ databases">
        <title>Human intestinal bacterial collection.</title>
        <authorList>
            <person name="Pauvert C."/>
            <person name="Hitch T.C.A."/>
            <person name="Clavel T."/>
        </authorList>
    </citation>
    <scope>NUCLEOTIDE SEQUENCE</scope>
    <source>
        <strain evidence="1">CLA-AA-H227</strain>
    </source>
</reference>
<name>A0ACC6SCF0_9BACI</name>
<dbReference type="Proteomes" id="UP001439875">
    <property type="component" value="Unassembled WGS sequence"/>
</dbReference>